<dbReference type="AlphaFoldDB" id="A0A1F5P8L0"/>
<dbReference type="EMBL" id="MFES01000018">
    <property type="protein sequence ID" value="OGE85990.1"/>
    <property type="molecule type" value="Genomic_DNA"/>
</dbReference>
<proteinExistence type="predicted"/>
<organism evidence="1 2">
    <name type="scientific">Candidatus Doudnabacteria bacterium RIFCSPHIGHO2_02_FULL_46_11</name>
    <dbReference type="NCBI Taxonomy" id="1817832"/>
    <lineage>
        <taxon>Bacteria</taxon>
        <taxon>Candidatus Doudnaibacteriota</taxon>
    </lineage>
</organism>
<evidence type="ECO:0000313" key="1">
    <source>
        <dbReference type="EMBL" id="OGE85990.1"/>
    </source>
</evidence>
<comment type="caution">
    <text evidence="1">The sequence shown here is derived from an EMBL/GenBank/DDBJ whole genome shotgun (WGS) entry which is preliminary data.</text>
</comment>
<dbReference type="STRING" id="1817832.A3J48_01150"/>
<reference evidence="1 2" key="1">
    <citation type="journal article" date="2016" name="Nat. Commun.">
        <title>Thousands of microbial genomes shed light on interconnected biogeochemical processes in an aquifer system.</title>
        <authorList>
            <person name="Anantharaman K."/>
            <person name="Brown C.T."/>
            <person name="Hug L.A."/>
            <person name="Sharon I."/>
            <person name="Castelle C.J."/>
            <person name="Probst A.J."/>
            <person name="Thomas B.C."/>
            <person name="Singh A."/>
            <person name="Wilkins M.J."/>
            <person name="Karaoz U."/>
            <person name="Brodie E.L."/>
            <person name="Williams K.H."/>
            <person name="Hubbard S.S."/>
            <person name="Banfield J.F."/>
        </authorList>
    </citation>
    <scope>NUCLEOTIDE SEQUENCE [LARGE SCALE GENOMIC DNA]</scope>
</reference>
<sequence>MILINTVRSVRVFLASVNSAYIQHGFAEPDELGLAYKLLKQNYAAERGGKRFDDARPGEILPLSASACLQEMHAIWVLARTPDWQERLRAAR</sequence>
<dbReference type="Proteomes" id="UP000176786">
    <property type="component" value="Unassembled WGS sequence"/>
</dbReference>
<accession>A0A1F5P8L0</accession>
<evidence type="ECO:0000313" key="2">
    <source>
        <dbReference type="Proteomes" id="UP000176786"/>
    </source>
</evidence>
<name>A0A1F5P8L0_9BACT</name>
<protein>
    <submittedName>
        <fullName evidence="1">Uncharacterized protein</fullName>
    </submittedName>
</protein>
<gene>
    <name evidence="1" type="ORF">A3J48_01150</name>
</gene>